<evidence type="ECO:0000313" key="1">
    <source>
        <dbReference type="EMBL" id="GGO23296.1"/>
    </source>
</evidence>
<dbReference type="EMBL" id="BMMN01000011">
    <property type="protein sequence ID" value="GGO23296.1"/>
    <property type="molecule type" value="Genomic_DNA"/>
</dbReference>
<name>A0A8H9H301_9ACTN</name>
<dbReference type="RefSeq" id="WP_167748326.1">
    <property type="nucleotide sequence ID" value="NZ_BMMN01000011.1"/>
</dbReference>
<dbReference type="AlphaFoldDB" id="A0A8H9H301"/>
<gene>
    <name evidence="1" type="ORF">GCM10011574_52440</name>
</gene>
<evidence type="ECO:0000313" key="2">
    <source>
        <dbReference type="Proteomes" id="UP000653480"/>
    </source>
</evidence>
<proteinExistence type="predicted"/>
<dbReference type="Proteomes" id="UP000653480">
    <property type="component" value="Unassembled WGS sequence"/>
</dbReference>
<accession>A0A8H9H301</accession>
<reference evidence="1" key="1">
    <citation type="journal article" date="2014" name="Int. J. Syst. Evol. Microbiol.">
        <title>Complete genome sequence of Corynebacterium casei LMG S-19264T (=DSM 44701T), isolated from a smear-ripened cheese.</title>
        <authorList>
            <consortium name="US DOE Joint Genome Institute (JGI-PGF)"/>
            <person name="Walter F."/>
            <person name="Albersmeier A."/>
            <person name="Kalinowski J."/>
            <person name="Ruckert C."/>
        </authorList>
    </citation>
    <scope>NUCLEOTIDE SEQUENCE</scope>
    <source>
        <strain evidence="1">CGMCC 4.7138</strain>
    </source>
</reference>
<comment type="caution">
    <text evidence="1">The sequence shown here is derived from an EMBL/GenBank/DDBJ whole genome shotgun (WGS) entry which is preliminary data.</text>
</comment>
<keyword evidence="2" id="KW-1185">Reference proteome</keyword>
<sequence>MNRVRGHAGREHEWPTMLWDAGGVSPRGDDAYPVPTRLYRSLGFRECARSLGYRCPA</sequence>
<organism evidence="1 2">
    <name type="scientific">Microbispora bryophytorum</name>
    <dbReference type="NCBI Taxonomy" id="1460882"/>
    <lineage>
        <taxon>Bacteria</taxon>
        <taxon>Bacillati</taxon>
        <taxon>Actinomycetota</taxon>
        <taxon>Actinomycetes</taxon>
        <taxon>Streptosporangiales</taxon>
        <taxon>Streptosporangiaceae</taxon>
        <taxon>Microbispora</taxon>
    </lineage>
</organism>
<reference evidence="1" key="2">
    <citation type="submission" date="2020-09" db="EMBL/GenBank/DDBJ databases">
        <authorList>
            <person name="Sun Q."/>
            <person name="Zhou Y."/>
        </authorList>
    </citation>
    <scope>NUCLEOTIDE SEQUENCE</scope>
    <source>
        <strain evidence="1">CGMCC 4.7138</strain>
    </source>
</reference>
<protein>
    <submittedName>
        <fullName evidence="1">Uncharacterized protein</fullName>
    </submittedName>
</protein>